<keyword evidence="2" id="KW-1185">Reference proteome</keyword>
<name>A0A9P7UNQ6_9AGAR</name>
<evidence type="ECO:0000313" key="2">
    <source>
        <dbReference type="Proteomes" id="UP001049176"/>
    </source>
</evidence>
<protein>
    <submittedName>
        <fullName evidence="1">Uncharacterized protein</fullName>
    </submittedName>
</protein>
<dbReference type="AlphaFoldDB" id="A0A9P7UNQ6"/>
<dbReference type="KEGG" id="more:E1B28_013146"/>
<dbReference type="EMBL" id="CM032189">
    <property type="protein sequence ID" value="KAG7087166.1"/>
    <property type="molecule type" value="Genomic_DNA"/>
</dbReference>
<dbReference type="RefSeq" id="XP_043003637.1">
    <property type="nucleotide sequence ID" value="XM_043158293.1"/>
</dbReference>
<comment type="caution">
    <text evidence="1">The sequence shown here is derived from an EMBL/GenBank/DDBJ whole genome shotgun (WGS) entry which is preliminary data.</text>
</comment>
<dbReference type="GeneID" id="66082221"/>
<accession>A0A9P7UNQ6</accession>
<dbReference type="Proteomes" id="UP001049176">
    <property type="component" value="Chromosome 9"/>
</dbReference>
<sequence length="140" mass="15823">MKRTAGTSAYLDTTIPPPSFPLLLEAQELYSVYRTFALSKKPEAIVPSVCKKLAILCRYFFGGLWMRGLDLGMGYLVIFRTFDSKFKGNAITSLLLFEKETNGDSFNFAFSLGFHAPVVDKHMYWVGTMGYPRHLACCIR</sequence>
<proteinExistence type="predicted"/>
<organism evidence="1 2">
    <name type="scientific">Marasmius oreades</name>
    <name type="common">fairy-ring Marasmius</name>
    <dbReference type="NCBI Taxonomy" id="181124"/>
    <lineage>
        <taxon>Eukaryota</taxon>
        <taxon>Fungi</taxon>
        <taxon>Dikarya</taxon>
        <taxon>Basidiomycota</taxon>
        <taxon>Agaricomycotina</taxon>
        <taxon>Agaricomycetes</taxon>
        <taxon>Agaricomycetidae</taxon>
        <taxon>Agaricales</taxon>
        <taxon>Marasmiineae</taxon>
        <taxon>Marasmiaceae</taxon>
        <taxon>Marasmius</taxon>
    </lineage>
</organism>
<reference evidence="1" key="1">
    <citation type="journal article" date="2021" name="Genome Biol. Evol.">
        <title>The assembled and annotated genome of the fairy-ring fungus Marasmius oreades.</title>
        <authorList>
            <person name="Hiltunen M."/>
            <person name="Ament-Velasquez S.L."/>
            <person name="Johannesson H."/>
        </authorList>
    </citation>
    <scope>NUCLEOTIDE SEQUENCE</scope>
    <source>
        <strain evidence="1">03SP1</strain>
    </source>
</reference>
<gene>
    <name evidence="1" type="ORF">E1B28_013146</name>
</gene>
<evidence type="ECO:0000313" key="1">
    <source>
        <dbReference type="EMBL" id="KAG7087166.1"/>
    </source>
</evidence>